<dbReference type="Gene3D" id="3.30.450.20">
    <property type="entry name" value="PAS domain"/>
    <property type="match status" value="2"/>
</dbReference>
<protein>
    <submittedName>
        <fullName evidence="5">Methyl-accepting chemotaxis protein</fullName>
    </submittedName>
</protein>
<dbReference type="Pfam" id="PF22673">
    <property type="entry name" value="MCP-like_PDC_1"/>
    <property type="match status" value="1"/>
</dbReference>
<comment type="caution">
    <text evidence="5">The sequence shown here is derived from an EMBL/GenBank/DDBJ whole genome shotgun (WGS) entry which is preliminary data.</text>
</comment>
<dbReference type="InterPro" id="IPR004089">
    <property type="entry name" value="MCPsignal_dom"/>
</dbReference>
<dbReference type="Gene3D" id="1.10.287.950">
    <property type="entry name" value="Methyl-accepting chemotaxis protein"/>
    <property type="match status" value="1"/>
</dbReference>
<name>A0ABT4CK10_9CLOT</name>
<evidence type="ECO:0000256" key="3">
    <source>
        <dbReference type="SAM" id="Phobius"/>
    </source>
</evidence>
<dbReference type="RefSeq" id="WP_268047719.1">
    <property type="nucleotide sequence ID" value="NZ_JAPQES010000001.1"/>
</dbReference>
<keyword evidence="3" id="KW-0472">Membrane</keyword>
<dbReference type="PANTHER" id="PTHR32089">
    <property type="entry name" value="METHYL-ACCEPTING CHEMOTAXIS PROTEIN MCPB"/>
    <property type="match status" value="1"/>
</dbReference>
<sequence length="704" mass="78619">MTIKFKSFSFKVMMVVSIVILIFSISVSAFIGRKISKITEEKAYAESSNLAYKYGTFIKQRMENTLQTTATLASTIDGIMDYGNVNRTQLDYMQIAALKGNKDVNSIYVIADNNGIDGNDANFAGKKGQINNGRYVTFFVRNGGEIINEPIESDFTPGKYFQNMKSDKQPIMFDPYFDTVAGKKILFTSVLSPIVHKDKFCGLVAADITLESFQNYIMELTKDNPDISVRLVAYNGTYITNPNKELLGKPVFKDDNKEKEHIMSIIQQGKNSEEFVYSEYLNEEAYRIYAPVFVGNVKTPWSLIVDTPVSKIKKEANMVKKYTVIITIILLVFLLILIYIVLKKVTKPLIKVSDHLKCLSTGNFMEEIPEEIIKRNDEFKVLGDSISKMQCNIKDILIKINTSFKEVDEAFEGVAHMADQSNKTVCEVSKSIDEISSSIVGECNSIEILSEKANSLGDKINDSNELVFDVFNISSDTSKLTNDGIEIMKLLDVRTKESNEKTLEIANVIQDTNEYANSAGKIIGLINSIAAQTNLLALNASIEAARAGSSGKGFAVVAEEIRKLSEETSKATNDIKILLDNIQGKSSEATSTMNEFSEIIEEQNKTISNTNEIFNNTSQLLERFVDKINKLKKYTMEVQNNKDEIIDSLCNMSVTTQEAVANTEQIAASSEEQLAGLEGISTYTENTKNLIENLKKEIEKFKVS</sequence>
<gene>
    <name evidence="5" type="ORF">OXH55_01820</name>
</gene>
<dbReference type="PANTHER" id="PTHR32089:SF112">
    <property type="entry name" value="LYSOZYME-LIKE PROTEIN-RELATED"/>
    <property type="match status" value="1"/>
</dbReference>
<keyword evidence="1 2" id="KW-0807">Transducer</keyword>
<evidence type="ECO:0000313" key="5">
    <source>
        <dbReference type="EMBL" id="MCY6369383.1"/>
    </source>
</evidence>
<feature type="transmembrane region" description="Helical" evidence="3">
    <location>
        <begin position="322"/>
        <end position="342"/>
    </location>
</feature>
<feature type="transmembrane region" description="Helical" evidence="3">
    <location>
        <begin position="12"/>
        <end position="32"/>
    </location>
</feature>
<dbReference type="CDD" id="cd12913">
    <property type="entry name" value="PDC1_MCP_like"/>
    <property type="match status" value="1"/>
</dbReference>
<dbReference type="PROSITE" id="PS50111">
    <property type="entry name" value="CHEMOTAXIS_TRANSDUC_2"/>
    <property type="match status" value="1"/>
</dbReference>
<accession>A0ABT4CK10</accession>
<evidence type="ECO:0000313" key="6">
    <source>
        <dbReference type="Proteomes" id="UP001079657"/>
    </source>
</evidence>
<dbReference type="CDD" id="cd06225">
    <property type="entry name" value="HAMP"/>
    <property type="match status" value="1"/>
</dbReference>
<evidence type="ECO:0000259" key="4">
    <source>
        <dbReference type="PROSITE" id="PS50111"/>
    </source>
</evidence>
<reference evidence="5" key="1">
    <citation type="submission" date="2022-12" db="EMBL/GenBank/DDBJ databases">
        <authorList>
            <person name="Wang J."/>
        </authorList>
    </citation>
    <scope>NUCLEOTIDE SEQUENCE</scope>
    <source>
        <strain evidence="5">HY-42-06</strain>
    </source>
</reference>
<keyword evidence="6" id="KW-1185">Reference proteome</keyword>
<dbReference type="Pfam" id="PF00015">
    <property type="entry name" value="MCPsignal"/>
    <property type="match status" value="1"/>
</dbReference>
<proteinExistence type="predicted"/>
<dbReference type="SMART" id="SM00283">
    <property type="entry name" value="MA"/>
    <property type="match status" value="1"/>
</dbReference>
<keyword evidence="3" id="KW-1133">Transmembrane helix</keyword>
<evidence type="ECO:0000256" key="2">
    <source>
        <dbReference type="PROSITE-ProRule" id="PRU00284"/>
    </source>
</evidence>
<dbReference type="SUPFAM" id="SSF58104">
    <property type="entry name" value="Methyl-accepting chemotaxis protein (MCP) signaling domain"/>
    <property type="match status" value="1"/>
</dbReference>
<evidence type="ECO:0000256" key="1">
    <source>
        <dbReference type="ARBA" id="ARBA00023224"/>
    </source>
</evidence>
<feature type="domain" description="Methyl-accepting transducer" evidence="4">
    <location>
        <begin position="417"/>
        <end position="674"/>
    </location>
</feature>
<dbReference type="Proteomes" id="UP001079657">
    <property type="component" value="Unassembled WGS sequence"/>
</dbReference>
<keyword evidence="3" id="KW-0812">Transmembrane</keyword>
<organism evidence="5 6">
    <name type="scientific">Clostridium ganghwense</name>
    <dbReference type="NCBI Taxonomy" id="312089"/>
    <lineage>
        <taxon>Bacteria</taxon>
        <taxon>Bacillati</taxon>
        <taxon>Bacillota</taxon>
        <taxon>Clostridia</taxon>
        <taxon>Eubacteriales</taxon>
        <taxon>Clostridiaceae</taxon>
        <taxon>Clostridium</taxon>
    </lineage>
</organism>
<dbReference type="EMBL" id="JAPQES010000001">
    <property type="protein sequence ID" value="MCY6369383.1"/>
    <property type="molecule type" value="Genomic_DNA"/>
</dbReference>